<evidence type="ECO:0000259" key="6">
    <source>
        <dbReference type="Pfam" id="PF07291"/>
    </source>
</evidence>
<reference evidence="7" key="1">
    <citation type="submission" date="2020-02" db="EMBL/GenBank/DDBJ databases">
        <authorList>
            <person name="Meier V. D."/>
        </authorList>
    </citation>
    <scope>NUCLEOTIDE SEQUENCE</scope>
    <source>
        <strain evidence="7">AVDCRST_MAG10</strain>
    </source>
</reference>
<sequence length="163" mass="15921">MDGLGYACALMLAAVFVRAGAAKLVRPAQTATGFVALGVPAAGLAARAVPVVELLVAVALLAAPRAGAIGALALLVPFTAVLAGAVRSGSEAPCNCFGAARVDPVSVVDVVRNALLIALAVAAVTATVPVVPGTPAVVTTVAAAGCGLALLSSLRTRARYRPT</sequence>
<evidence type="ECO:0000256" key="3">
    <source>
        <dbReference type="ARBA" id="ARBA00022989"/>
    </source>
</evidence>
<dbReference type="Pfam" id="PF07291">
    <property type="entry name" value="MauE"/>
    <property type="match status" value="1"/>
</dbReference>
<feature type="domain" description="Methylamine utilisation protein MauE" evidence="6">
    <location>
        <begin position="2"/>
        <end position="124"/>
    </location>
</feature>
<evidence type="ECO:0000256" key="4">
    <source>
        <dbReference type="ARBA" id="ARBA00023136"/>
    </source>
</evidence>
<keyword evidence="3 5" id="KW-1133">Transmembrane helix</keyword>
<evidence type="ECO:0000256" key="1">
    <source>
        <dbReference type="ARBA" id="ARBA00004141"/>
    </source>
</evidence>
<keyword evidence="2 5" id="KW-0812">Transmembrane</keyword>
<feature type="transmembrane region" description="Helical" evidence="5">
    <location>
        <begin position="136"/>
        <end position="154"/>
    </location>
</feature>
<feature type="transmembrane region" description="Helical" evidence="5">
    <location>
        <begin position="45"/>
        <end position="63"/>
    </location>
</feature>
<evidence type="ECO:0000313" key="7">
    <source>
        <dbReference type="EMBL" id="CAA9248406.1"/>
    </source>
</evidence>
<dbReference type="GO" id="GO:0030416">
    <property type="term" value="P:methylamine metabolic process"/>
    <property type="evidence" value="ECO:0007669"/>
    <property type="project" value="InterPro"/>
</dbReference>
<dbReference type="UniPathway" id="UPA00895"/>
<name>A0A6J4IE30_9ACTN</name>
<evidence type="ECO:0000256" key="2">
    <source>
        <dbReference type="ARBA" id="ARBA00022692"/>
    </source>
</evidence>
<organism evidence="7">
    <name type="scientific">uncultured Acidimicrobiales bacterium</name>
    <dbReference type="NCBI Taxonomy" id="310071"/>
    <lineage>
        <taxon>Bacteria</taxon>
        <taxon>Bacillati</taxon>
        <taxon>Actinomycetota</taxon>
        <taxon>Acidimicrobiia</taxon>
        <taxon>Acidimicrobiales</taxon>
        <taxon>environmental samples</taxon>
    </lineage>
</organism>
<dbReference type="EMBL" id="CADCTB010000130">
    <property type="protein sequence ID" value="CAA9248406.1"/>
    <property type="molecule type" value="Genomic_DNA"/>
</dbReference>
<feature type="transmembrane region" description="Helical" evidence="5">
    <location>
        <begin position="110"/>
        <end position="130"/>
    </location>
</feature>
<proteinExistence type="predicted"/>
<evidence type="ECO:0000256" key="5">
    <source>
        <dbReference type="SAM" id="Phobius"/>
    </source>
</evidence>
<accession>A0A6J4IE30</accession>
<protein>
    <recommendedName>
        <fullName evidence="6">Methylamine utilisation protein MauE domain-containing protein</fullName>
    </recommendedName>
</protein>
<dbReference type="GO" id="GO:0016020">
    <property type="term" value="C:membrane"/>
    <property type="evidence" value="ECO:0007669"/>
    <property type="project" value="UniProtKB-SubCell"/>
</dbReference>
<gene>
    <name evidence="7" type="ORF">AVDCRST_MAG10-2149</name>
</gene>
<dbReference type="AlphaFoldDB" id="A0A6J4IE30"/>
<keyword evidence="4 5" id="KW-0472">Membrane</keyword>
<dbReference type="InterPro" id="IPR009908">
    <property type="entry name" value="Methylamine_util_MauE"/>
</dbReference>
<comment type="subcellular location">
    <subcellularLocation>
        <location evidence="1">Membrane</location>
        <topology evidence="1">Multi-pass membrane protein</topology>
    </subcellularLocation>
</comment>